<gene>
    <name evidence="2" type="ORF">JR347_09535</name>
</gene>
<dbReference type="PROSITE" id="PS50995">
    <property type="entry name" value="HTH_MARR_2"/>
    <property type="match status" value="1"/>
</dbReference>
<dbReference type="EMBL" id="CP070608">
    <property type="protein sequence ID" value="QSE95861.1"/>
    <property type="molecule type" value="Genomic_DNA"/>
</dbReference>
<feature type="domain" description="HTH marR-type" evidence="1">
    <location>
        <begin position="1"/>
        <end position="148"/>
    </location>
</feature>
<keyword evidence="3" id="KW-1185">Reference proteome</keyword>
<dbReference type="InterPro" id="IPR036388">
    <property type="entry name" value="WH-like_DNA-bd_sf"/>
</dbReference>
<reference evidence="2" key="1">
    <citation type="submission" date="2021-02" db="EMBL/GenBank/DDBJ databases">
        <title>Fulvivirga sp. S481 isolated from sea water.</title>
        <authorList>
            <person name="Bae S.S."/>
            <person name="Baek K."/>
        </authorList>
    </citation>
    <scope>NUCLEOTIDE SEQUENCE</scope>
    <source>
        <strain evidence="2">S481</strain>
    </source>
</reference>
<proteinExistence type="predicted"/>
<evidence type="ECO:0000313" key="2">
    <source>
        <dbReference type="EMBL" id="QSE95861.1"/>
    </source>
</evidence>
<accession>A0A974ZZL4</accession>
<dbReference type="InterPro" id="IPR039422">
    <property type="entry name" value="MarR/SlyA-like"/>
</dbReference>
<dbReference type="GO" id="GO:0006950">
    <property type="term" value="P:response to stress"/>
    <property type="evidence" value="ECO:0007669"/>
    <property type="project" value="TreeGrafter"/>
</dbReference>
<organism evidence="2 3">
    <name type="scientific">Fulvivirga lutea</name>
    <dbReference type="NCBI Taxonomy" id="2810512"/>
    <lineage>
        <taxon>Bacteria</taxon>
        <taxon>Pseudomonadati</taxon>
        <taxon>Bacteroidota</taxon>
        <taxon>Cytophagia</taxon>
        <taxon>Cytophagales</taxon>
        <taxon>Fulvivirgaceae</taxon>
        <taxon>Fulvivirga</taxon>
    </lineage>
</organism>
<dbReference type="GO" id="GO:0003677">
    <property type="term" value="F:DNA binding"/>
    <property type="evidence" value="ECO:0007669"/>
    <property type="project" value="UniProtKB-KW"/>
</dbReference>
<dbReference type="RefSeq" id="WP_205720374.1">
    <property type="nucleotide sequence ID" value="NZ_CP070608.1"/>
</dbReference>
<protein>
    <submittedName>
        <fullName evidence="2">Winged helix DNA-binding protein</fullName>
    </submittedName>
</protein>
<dbReference type="Gene3D" id="1.10.10.10">
    <property type="entry name" value="Winged helix-like DNA-binding domain superfamily/Winged helix DNA-binding domain"/>
    <property type="match status" value="1"/>
</dbReference>
<dbReference type="PANTHER" id="PTHR33164:SF99">
    <property type="entry name" value="MARR FAMILY REGULATORY PROTEIN"/>
    <property type="match status" value="1"/>
</dbReference>
<dbReference type="SUPFAM" id="SSF46785">
    <property type="entry name" value="Winged helix' DNA-binding domain"/>
    <property type="match status" value="1"/>
</dbReference>
<name>A0A974ZZL4_9BACT</name>
<dbReference type="PRINTS" id="PR00598">
    <property type="entry name" value="HTHMARR"/>
</dbReference>
<dbReference type="InterPro" id="IPR000835">
    <property type="entry name" value="HTH_MarR-typ"/>
</dbReference>
<dbReference type="KEGG" id="fuv:JR347_09535"/>
<dbReference type="Proteomes" id="UP000662783">
    <property type="component" value="Chromosome"/>
</dbReference>
<dbReference type="GO" id="GO:0003700">
    <property type="term" value="F:DNA-binding transcription factor activity"/>
    <property type="evidence" value="ECO:0007669"/>
    <property type="project" value="InterPro"/>
</dbReference>
<keyword evidence="2" id="KW-0238">DNA-binding</keyword>
<dbReference type="PANTHER" id="PTHR33164">
    <property type="entry name" value="TRANSCRIPTIONAL REGULATOR, MARR FAMILY"/>
    <property type="match status" value="1"/>
</dbReference>
<dbReference type="SMART" id="SM00347">
    <property type="entry name" value="HTH_MARR"/>
    <property type="match status" value="1"/>
</dbReference>
<dbReference type="InterPro" id="IPR036390">
    <property type="entry name" value="WH_DNA-bd_sf"/>
</dbReference>
<evidence type="ECO:0000313" key="3">
    <source>
        <dbReference type="Proteomes" id="UP000662783"/>
    </source>
</evidence>
<evidence type="ECO:0000259" key="1">
    <source>
        <dbReference type="PROSITE" id="PS50995"/>
    </source>
</evidence>
<dbReference type="AlphaFoldDB" id="A0A974ZZL4"/>
<sequence length="152" mass="17604">MSIEQELNVKFNNSFHKSITNLYVTYKWVDAQINPIFKAYKLQGQHFNVMRILLGSNPKPLSPKAIKEVMMDKGPDLTRLVDKLVERDLAVRELNAENRREMLIKLTEKGVVLTKKIDSELMERIASIKSISDNEAEELSKLLDKMRKENKS</sequence>